<evidence type="ECO:0000313" key="7">
    <source>
        <dbReference type="EMBL" id="MDM9630203.1"/>
    </source>
</evidence>
<evidence type="ECO:0000256" key="4">
    <source>
        <dbReference type="RuleBase" id="RU003719"/>
    </source>
</evidence>
<evidence type="ECO:0000259" key="5">
    <source>
        <dbReference type="Pfam" id="PF00389"/>
    </source>
</evidence>
<dbReference type="Pfam" id="PF02826">
    <property type="entry name" value="2-Hacid_dh_C"/>
    <property type="match status" value="1"/>
</dbReference>
<keyword evidence="8" id="KW-1185">Reference proteome</keyword>
<evidence type="ECO:0000256" key="3">
    <source>
        <dbReference type="ARBA" id="ARBA00023027"/>
    </source>
</evidence>
<protein>
    <submittedName>
        <fullName evidence="7">2-hydroxyacid dehydrogenase</fullName>
    </submittedName>
</protein>
<dbReference type="Gene3D" id="3.40.50.720">
    <property type="entry name" value="NAD(P)-binding Rossmann-like Domain"/>
    <property type="match status" value="2"/>
</dbReference>
<feature type="domain" description="D-isomer specific 2-hydroxyacid dehydrogenase catalytic" evidence="5">
    <location>
        <begin position="12"/>
        <end position="310"/>
    </location>
</feature>
<dbReference type="InterPro" id="IPR036291">
    <property type="entry name" value="NAD(P)-bd_dom_sf"/>
</dbReference>
<comment type="similarity">
    <text evidence="1 4">Belongs to the D-isomer specific 2-hydroxyacid dehydrogenase family.</text>
</comment>
<evidence type="ECO:0000256" key="1">
    <source>
        <dbReference type="ARBA" id="ARBA00005854"/>
    </source>
</evidence>
<dbReference type="InterPro" id="IPR006139">
    <property type="entry name" value="D-isomer_2_OHA_DH_cat_dom"/>
</dbReference>
<dbReference type="InterPro" id="IPR006140">
    <property type="entry name" value="D-isomer_DH_NAD-bd"/>
</dbReference>
<reference evidence="7" key="1">
    <citation type="submission" date="2023-06" db="EMBL/GenBank/DDBJ databases">
        <title>Robiginitalea aurantiacus sp. nov. and Algoriphagus sediminis sp. nov., isolated from coastal sediment.</title>
        <authorList>
            <person name="Zhou Z.Y."/>
            <person name="An J."/>
            <person name="Jia Y.W."/>
            <person name="Du Z.J."/>
        </authorList>
    </citation>
    <scope>NUCLEOTIDE SEQUENCE</scope>
    <source>
        <strain evidence="7">M39</strain>
    </source>
</reference>
<comment type="caution">
    <text evidence="7">The sequence shown here is derived from an EMBL/GenBank/DDBJ whole genome shotgun (WGS) entry which is preliminary data.</text>
</comment>
<dbReference type="EMBL" id="JAUDUY010000001">
    <property type="protein sequence ID" value="MDM9630203.1"/>
    <property type="molecule type" value="Genomic_DNA"/>
</dbReference>
<evidence type="ECO:0000256" key="2">
    <source>
        <dbReference type="ARBA" id="ARBA00023002"/>
    </source>
</evidence>
<organism evidence="7 8">
    <name type="scientific">Robiginitalea aurantiaca</name>
    <dbReference type="NCBI Taxonomy" id="3056915"/>
    <lineage>
        <taxon>Bacteria</taxon>
        <taxon>Pseudomonadati</taxon>
        <taxon>Bacteroidota</taxon>
        <taxon>Flavobacteriia</taxon>
        <taxon>Flavobacteriales</taxon>
        <taxon>Flavobacteriaceae</taxon>
        <taxon>Robiginitalea</taxon>
    </lineage>
</organism>
<accession>A0ABT7WBC6</accession>
<evidence type="ECO:0000313" key="8">
    <source>
        <dbReference type="Proteomes" id="UP001174839"/>
    </source>
</evidence>
<feature type="domain" description="D-isomer specific 2-hydroxyacid dehydrogenase NAD-binding" evidence="6">
    <location>
        <begin position="105"/>
        <end position="289"/>
    </location>
</feature>
<dbReference type="SUPFAM" id="SSF51735">
    <property type="entry name" value="NAD(P)-binding Rossmann-fold domains"/>
    <property type="match status" value="1"/>
</dbReference>
<dbReference type="CDD" id="cd12179">
    <property type="entry name" value="2-Hacid_dh_14"/>
    <property type="match status" value="1"/>
</dbReference>
<gene>
    <name evidence="7" type="ORF">QU605_01890</name>
</gene>
<keyword evidence="2 4" id="KW-0560">Oxidoreductase</keyword>
<evidence type="ECO:0000259" key="6">
    <source>
        <dbReference type="Pfam" id="PF02826"/>
    </source>
</evidence>
<proteinExistence type="inferred from homology"/>
<dbReference type="SUPFAM" id="SSF52283">
    <property type="entry name" value="Formate/glycerate dehydrogenase catalytic domain-like"/>
    <property type="match status" value="1"/>
</dbReference>
<dbReference type="InterPro" id="IPR050857">
    <property type="entry name" value="D-2-hydroxyacid_DH"/>
</dbReference>
<keyword evidence="3" id="KW-0520">NAD</keyword>
<dbReference type="Pfam" id="PF00389">
    <property type="entry name" value="2-Hacid_dh"/>
    <property type="match status" value="1"/>
</dbReference>
<name>A0ABT7WBC6_9FLAO</name>
<dbReference type="PANTHER" id="PTHR42789:SF1">
    <property type="entry name" value="D-ISOMER SPECIFIC 2-HYDROXYACID DEHYDROGENASE FAMILY PROTEIN (AFU_ORTHOLOGUE AFUA_6G10090)"/>
    <property type="match status" value="1"/>
</dbReference>
<dbReference type="RefSeq" id="WP_289723563.1">
    <property type="nucleotide sequence ID" value="NZ_JAUDUY010000001.1"/>
</dbReference>
<dbReference type="PANTHER" id="PTHR42789">
    <property type="entry name" value="D-ISOMER SPECIFIC 2-HYDROXYACID DEHYDROGENASE FAMILY PROTEIN (AFU_ORTHOLOGUE AFUA_6G10090)"/>
    <property type="match status" value="1"/>
</dbReference>
<dbReference type="Proteomes" id="UP001174839">
    <property type="component" value="Unassembled WGS sequence"/>
</dbReference>
<sequence length="317" mass="35179">MKVLHLDENHPLLIAEFEKLGFENHLDYSGSRDEILTKIEGFDGLVLRSRLPIDSELLDRATNLKFIGRVGAGLENIDVDYAREKGIFLAAAPEGNRDAVGEHTLGMLLALFNKLATADREVRKGIWRREANRGLEVGGKTIGIVGYGNMGKAFARRLRGFGAEVICYDILGGVGNEDARQVGILEFRKKADVVSLHVPQTPETKGMVNSEFIDAFHKPFWLLNTARGTCVVTDHLVDALKNGKILGAGLDVLEYEKTSFESLFKDSEMPSAFQYLLEAPNVLLSPHVAGWTIESKEKLAQTIIDKIKSHFPYLTEK</sequence>